<keyword evidence="2" id="KW-0812">Transmembrane</keyword>
<dbReference type="AlphaFoldDB" id="M9RV43"/>
<evidence type="ECO:0000256" key="2">
    <source>
        <dbReference type="SAM" id="Phobius"/>
    </source>
</evidence>
<dbReference type="Gene3D" id="2.40.50.100">
    <property type="match status" value="1"/>
</dbReference>
<protein>
    <submittedName>
        <fullName evidence="4">RND/MFP family multidrug efflux tansporter MFP-component</fullName>
    </submittedName>
</protein>
<keyword evidence="2" id="KW-0472">Membrane</keyword>
<dbReference type="eggNOG" id="COG0845">
    <property type="taxonomic scope" value="Bacteria"/>
</dbReference>
<dbReference type="NCBIfam" id="TIGR01730">
    <property type="entry name" value="RND_mfp"/>
    <property type="match status" value="1"/>
</dbReference>
<dbReference type="Pfam" id="PF25917">
    <property type="entry name" value="BSH_RND"/>
    <property type="match status" value="1"/>
</dbReference>
<reference evidence="4 5" key="1">
    <citation type="journal article" date="2013" name="PLoS ONE">
        <title>Poles Apart: Arctic and Antarctic Octadecabacter strains Share High Genome Plasticity and a New Type of Xanthorhodopsin.</title>
        <authorList>
            <person name="Vollmers J."/>
            <person name="Voget S."/>
            <person name="Dietrich S."/>
            <person name="Gollnow K."/>
            <person name="Smits M."/>
            <person name="Meyer K."/>
            <person name="Brinkhoff T."/>
            <person name="Simon M."/>
            <person name="Daniel R."/>
        </authorList>
    </citation>
    <scope>NUCLEOTIDE SEQUENCE [LARGE SCALE GENOMIC DNA]</scope>
    <source>
        <strain evidence="4 5">238</strain>
    </source>
</reference>
<name>M9RV43_9RHOB</name>
<dbReference type="InterPro" id="IPR006143">
    <property type="entry name" value="RND_pump_MFP"/>
</dbReference>
<gene>
    <name evidence="4" type="ORF">OA238_c45300</name>
</gene>
<dbReference type="GO" id="GO:1990281">
    <property type="term" value="C:efflux pump complex"/>
    <property type="evidence" value="ECO:0007669"/>
    <property type="project" value="TreeGrafter"/>
</dbReference>
<feature type="domain" description="Multidrug resistance protein MdtA-like barrel-sandwich hybrid" evidence="3">
    <location>
        <begin position="78"/>
        <end position="222"/>
    </location>
</feature>
<dbReference type="KEGG" id="oar:OA238_c45300"/>
<dbReference type="STRING" id="391616.OA238_c45300"/>
<sequence>MKRIFGYLGTGLREIFWIAVAMTVIFGGISGFRYLGENREVVEPAIIERPITLVKTIDLTLLNTPLPIRGQGFMQPFRIANLASQVGGQVIELHPAITNRGSFQQGDILVRLDDSAERATLTQTQANINATLARLDLNRILLERTETLLARGSASQSALDQVKSTQEELSANLNSLIATQSVAEVGLDRKLVIAPFDGAVLSMQVEIGTVINGGQTIAEIFTQDRMEIDVPIRGADAALIPGLFEGGSPSATVSVRFAGQTFEWDAQVSRVSPTLNARTRTLTVTVELTDIADARATGTSIMASGAPPALINSFAKVVIEGPMPEATYAIPSTALRGGERLWFLEPSDATGGTLGIVEATLIHVDGETSYVQADVLPAGGRLITTALSTPQAGMQLRDVAGGIETAVVAEDDQP</sequence>
<proteinExistence type="inferred from homology"/>
<keyword evidence="5" id="KW-1185">Reference proteome</keyword>
<dbReference type="InterPro" id="IPR058625">
    <property type="entry name" value="MdtA-like_BSH"/>
</dbReference>
<evidence type="ECO:0000256" key="1">
    <source>
        <dbReference type="ARBA" id="ARBA00009477"/>
    </source>
</evidence>
<evidence type="ECO:0000313" key="4">
    <source>
        <dbReference type="EMBL" id="AGI74396.1"/>
    </source>
</evidence>
<dbReference type="RefSeq" id="WP_015497336.1">
    <property type="nucleotide sequence ID" value="NC_020908.1"/>
</dbReference>
<keyword evidence="2" id="KW-1133">Transmembrane helix</keyword>
<comment type="similarity">
    <text evidence="1">Belongs to the membrane fusion protein (MFP) (TC 8.A.1) family.</text>
</comment>
<dbReference type="OrthoDB" id="9806939at2"/>
<dbReference type="Gene3D" id="2.40.30.170">
    <property type="match status" value="1"/>
</dbReference>
<dbReference type="HOGENOM" id="CLU_663631_0_0_5"/>
<dbReference type="SUPFAM" id="SSF111369">
    <property type="entry name" value="HlyD-like secretion proteins"/>
    <property type="match status" value="1"/>
</dbReference>
<evidence type="ECO:0000313" key="5">
    <source>
        <dbReference type="Proteomes" id="UP000004688"/>
    </source>
</evidence>
<dbReference type="Gene3D" id="1.10.287.470">
    <property type="entry name" value="Helix hairpin bin"/>
    <property type="match status" value="1"/>
</dbReference>
<dbReference type="Proteomes" id="UP000004688">
    <property type="component" value="Chromosome"/>
</dbReference>
<dbReference type="GO" id="GO:0015562">
    <property type="term" value="F:efflux transmembrane transporter activity"/>
    <property type="evidence" value="ECO:0007669"/>
    <property type="project" value="TreeGrafter"/>
</dbReference>
<feature type="transmembrane region" description="Helical" evidence="2">
    <location>
        <begin position="15"/>
        <end position="35"/>
    </location>
</feature>
<evidence type="ECO:0000259" key="3">
    <source>
        <dbReference type="Pfam" id="PF25917"/>
    </source>
</evidence>
<accession>M9RV43</accession>
<dbReference type="PANTHER" id="PTHR30469">
    <property type="entry name" value="MULTIDRUG RESISTANCE PROTEIN MDTA"/>
    <property type="match status" value="1"/>
</dbReference>
<dbReference type="EMBL" id="CP003742">
    <property type="protein sequence ID" value="AGI74396.1"/>
    <property type="molecule type" value="Genomic_DNA"/>
</dbReference>
<organism evidence="4 5">
    <name type="scientific">Octadecabacter arcticus 238</name>
    <dbReference type="NCBI Taxonomy" id="391616"/>
    <lineage>
        <taxon>Bacteria</taxon>
        <taxon>Pseudomonadati</taxon>
        <taxon>Pseudomonadota</taxon>
        <taxon>Alphaproteobacteria</taxon>
        <taxon>Rhodobacterales</taxon>
        <taxon>Roseobacteraceae</taxon>
        <taxon>Octadecabacter</taxon>
    </lineage>
</organism>